<organism evidence="2 3">
    <name type="scientific">Hymenobacter gelipurpurascens</name>
    <dbReference type="NCBI Taxonomy" id="89968"/>
    <lineage>
        <taxon>Bacteria</taxon>
        <taxon>Pseudomonadati</taxon>
        <taxon>Bacteroidota</taxon>
        <taxon>Cytophagia</taxon>
        <taxon>Cytophagales</taxon>
        <taxon>Hymenobacteraceae</taxon>
        <taxon>Hymenobacter</taxon>
    </lineage>
</organism>
<gene>
    <name evidence="2" type="ORF">SAMN06265337_1693</name>
</gene>
<dbReference type="AlphaFoldDB" id="A0A212TKV9"/>
<protein>
    <submittedName>
        <fullName evidence="2">Uncharacterized protein</fullName>
    </submittedName>
</protein>
<keyword evidence="3" id="KW-1185">Reference proteome</keyword>
<feature type="region of interest" description="Disordered" evidence="1">
    <location>
        <begin position="29"/>
        <end position="48"/>
    </location>
</feature>
<dbReference type="EMBL" id="FYEW01000001">
    <property type="protein sequence ID" value="SNC66679.1"/>
    <property type="molecule type" value="Genomic_DNA"/>
</dbReference>
<sequence>MKKILSSFWMYLVLFLLLGTMVGWQQRPGLGQNRPPRTDPINPKAGKKADLKEQEMVFRWVKNYRQNFKDSTKYSRSFFFSKKILEDITKGKSAGVRIYQALDDNGVMQAVIIGTDKDGKDLFDPNAAVVESSSFIGLTLEKCPNNCDGTSPLLTR</sequence>
<evidence type="ECO:0000313" key="3">
    <source>
        <dbReference type="Proteomes" id="UP000198131"/>
    </source>
</evidence>
<proteinExistence type="predicted"/>
<dbReference type="OrthoDB" id="661524at2"/>
<evidence type="ECO:0000256" key="1">
    <source>
        <dbReference type="SAM" id="MobiDB-lite"/>
    </source>
</evidence>
<evidence type="ECO:0000313" key="2">
    <source>
        <dbReference type="EMBL" id="SNC66679.1"/>
    </source>
</evidence>
<dbReference type="RefSeq" id="WP_088842938.1">
    <property type="nucleotide sequence ID" value="NZ_FYEW01000001.1"/>
</dbReference>
<accession>A0A212TKV9</accession>
<name>A0A212TKV9_9BACT</name>
<reference evidence="3" key="1">
    <citation type="submission" date="2017-06" db="EMBL/GenBank/DDBJ databases">
        <authorList>
            <person name="Varghese N."/>
            <person name="Submissions S."/>
        </authorList>
    </citation>
    <scope>NUCLEOTIDE SEQUENCE [LARGE SCALE GENOMIC DNA]</scope>
    <source>
        <strain evidence="3">DSM 11116</strain>
    </source>
</reference>
<dbReference type="Proteomes" id="UP000198131">
    <property type="component" value="Unassembled WGS sequence"/>
</dbReference>